<evidence type="ECO:0000259" key="1">
    <source>
        <dbReference type="SMART" id="SM00587"/>
    </source>
</evidence>
<dbReference type="PANTHER" id="PTHR11012">
    <property type="entry name" value="PROTEIN KINASE-LIKE DOMAIN-CONTAINING"/>
    <property type="match status" value="1"/>
</dbReference>
<dbReference type="GeneID" id="117640613"/>
<sequence length="409" mass="46231">MAVNGAAALAVPESVDKALRHIAQARGWKNPKFHIEQGSNDGDGYLSVLFRIVIQNENDSLCLMCKATLASMEKSNFIECVFKSEIFAYNRLLPALEEVAHLKNPLPWPRGYPTGSRSQSPCVVMEDMRPQGFGISERGTTLDEKRCRLLVTQLARFHGAGMVLDKQRPDLMAELKKIVDEPVWLEELKKVWRPFLKATVNTPDLIKDRFPASVIEKLHNICNTYTEDFFDYLLPDPEGGNTVVHGDCHVNNILFQTNEVGEAEGCCLIDFQVVRYAWPAPDLAIILLTTTEKKLRDEHWGSLMRQYHDELQSTLRAGGIEDPDSVYPWHMFQKHMQRASRMAIGLVASFVHVFTDTSAIKDIQNTLADVTNNGEAKNSEVGVYKIKDSPEVRRRFGDAVQSLVDWGWL</sequence>
<protein>
    <submittedName>
        <fullName evidence="3">Uncharacterized protein LOC117640613</fullName>
    </submittedName>
</protein>
<dbReference type="InterPro" id="IPR015897">
    <property type="entry name" value="CHK_kinase-like"/>
</dbReference>
<organism evidence="3">
    <name type="scientific">Thrips palmi</name>
    <name type="common">Melon thrips</name>
    <dbReference type="NCBI Taxonomy" id="161013"/>
    <lineage>
        <taxon>Eukaryota</taxon>
        <taxon>Metazoa</taxon>
        <taxon>Ecdysozoa</taxon>
        <taxon>Arthropoda</taxon>
        <taxon>Hexapoda</taxon>
        <taxon>Insecta</taxon>
        <taxon>Pterygota</taxon>
        <taxon>Neoptera</taxon>
        <taxon>Paraneoptera</taxon>
        <taxon>Thysanoptera</taxon>
        <taxon>Terebrantia</taxon>
        <taxon>Thripoidea</taxon>
        <taxon>Thripidae</taxon>
        <taxon>Thrips</taxon>
    </lineage>
</organism>
<name>A0A6P8YA97_THRPL</name>
<dbReference type="SMART" id="SM00587">
    <property type="entry name" value="CHK"/>
    <property type="match status" value="1"/>
</dbReference>
<reference evidence="3" key="1">
    <citation type="submission" date="2025-08" db="UniProtKB">
        <authorList>
            <consortium name="RefSeq"/>
        </authorList>
    </citation>
    <scope>IDENTIFICATION</scope>
    <source>
        <tissue evidence="3">Total insect</tissue>
    </source>
</reference>
<dbReference type="Proteomes" id="UP000515158">
    <property type="component" value="Unplaced"/>
</dbReference>
<dbReference type="PANTHER" id="PTHR11012:SF30">
    <property type="entry name" value="PROTEIN KINASE-LIKE DOMAIN-CONTAINING"/>
    <property type="match status" value="1"/>
</dbReference>
<dbReference type="OrthoDB" id="5396515at2759"/>
<evidence type="ECO:0000313" key="2">
    <source>
        <dbReference type="Proteomes" id="UP000515158"/>
    </source>
</evidence>
<feature type="domain" description="CHK kinase-like" evidence="1">
    <location>
        <begin position="123"/>
        <end position="317"/>
    </location>
</feature>
<dbReference type="InterPro" id="IPR011009">
    <property type="entry name" value="Kinase-like_dom_sf"/>
</dbReference>
<gene>
    <name evidence="3" type="primary">LOC117640613</name>
</gene>
<dbReference type="FunCoup" id="A0A6P8YA97">
    <property type="interactions" value="13"/>
</dbReference>
<proteinExistence type="predicted"/>
<accession>A0A6P8YA97</accession>
<dbReference type="SUPFAM" id="SSF56112">
    <property type="entry name" value="Protein kinase-like (PK-like)"/>
    <property type="match status" value="1"/>
</dbReference>
<dbReference type="RefSeq" id="XP_034233126.1">
    <property type="nucleotide sequence ID" value="XM_034377235.1"/>
</dbReference>
<dbReference type="Gene3D" id="3.90.1200.10">
    <property type="match status" value="1"/>
</dbReference>
<dbReference type="AlphaFoldDB" id="A0A6P8YA97"/>
<keyword evidence="2" id="KW-1185">Reference proteome</keyword>
<dbReference type="Pfam" id="PF02958">
    <property type="entry name" value="EcKL"/>
    <property type="match status" value="1"/>
</dbReference>
<dbReference type="InParanoid" id="A0A6P8YA97"/>
<evidence type="ECO:0000313" key="3">
    <source>
        <dbReference type="RefSeq" id="XP_034233126.1"/>
    </source>
</evidence>
<dbReference type="KEGG" id="tpal:117640613"/>
<dbReference type="InterPro" id="IPR004119">
    <property type="entry name" value="EcKL"/>
</dbReference>